<dbReference type="Pfam" id="PF07584">
    <property type="entry name" value="BatA"/>
    <property type="match status" value="1"/>
</dbReference>
<evidence type="ECO:0000256" key="1">
    <source>
        <dbReference type="SAM" id="Phobius"/>
    </source>
</evidence>
<sequence length="640" mass="73049">MQFKHPEILYFLFALVIPILVHLFQLRRFKKELFTNVKLLKELQTQTRKSATIKKWLLLFTRLFLLACLIIAFAQPFFTAKNSVAKNNELVILLDNSFSMQAKGENGELLKRSIQDILENFDENQQFSLLTTNETFWDVDAKTIQNELQKITYAPFSFEVDYLLTQVASKKPNATIDYFIISDAVDFSSKKLTQISENNAVYFWQPKAQNTNNIAISNVRLLQSLENLNEIEVELQRFGNYEEAIPLAVYQNDTVIAKAIVQMQSEKETVKLALPKKEIQAKVTIQDNSLSYDNDYYFTLGKPQKPKVTFIGTAAKNKFLNRIITTDEFEVTDTELAQLNYSKIEEQNTIILNELAEIPQALQTNLKAFYEKGGNIVLIPSEENNLVNLNQFLNTFGRNTFAKQEKSTKNITKISFKHPLFNQVFEKEVSNFQYPNTTSSLTFNGNAAGILQYDDGSNFLASIGNQLGKIYVFATPINKQQTNFQNSPLIVPVFYNMAMTNANANNQTFTIGANESFLIEATLSKDEVVSIQNASSSFIPMQQILPTKVKINFGDYPEQAGNFAINQKNNTIAKVSFNYPRNESNLNTNTTLPKVNYVNNSETVLNTLLAERTDTVLWKWFLMATLLFLLIELLIQKFVK</sequence>
<name>A0A365P045_9FLAO</name>
<dbReference type="SUPFAM" id="SSF52317">
    <property type="entry name" value="Class I glutamine amidotransferase-like"/>
    <property type="match status" value="1"/>
</dbReference>
<dbReference type="SUPFAM" id="SSF53300">
    <property type="entry name" value="vWA-like"/>
    <property type="match status" value="1"/>
</dbReference>
<accession>A0A365P045</accession>
<feature type="transmembrane region" description="Helical" evidence="1">
    <location>
        <begin position="617"/>
        <end position="635"/>
    </location>
</feature>
<gene>
    <name evidence="3" type="ORF">DPN68_10945</name>
</gene>
<reference evidence="3 4" key="1">
    <citation type="submission" date="2018-06" db="EMBL/GenBank/DDBJ databases">
        <title>Flavobacterium tibetense sp. nov., isolated from a wetland YonghuCo on Tibetan Plateau.</title>
        <authorList>
            <person name="Xing P."/>
            <person name="Phurbu D."/>
            <person name="Lu H."/>
        </authorList>
    </citation>
    <scope>NUCLEOTIDE SEQUENCE [LARGE SCALE GENOMIC DNA]</scope>
    <source>
        <strain evidence="3 4">YH5</strain>
    </source>
</reference>
<feature type="domain" description="Aerotolerance regulator N-terminal" evidence="2">
    <location>
        <begin position="1"/>
        <end position="76"/>
    </location>
</feature>
<dbReference type="InterPro" id="IPR029062">
    <property type="entry name" value="Class_I_gatase-like"/>
</dbReference>
<dbReference type="AlphaFoldDB" id="A0A365P045"/>
<feature type="transmembrane region" description="Helical" evidence="1">
    <location>
        <begin position="56"/>
        <end position="78"/>
    </location>
</feature>
<keyword evidence="1" id="KW-0812">Transmembrane</keyword>
<dbReference type="PANTHER" id="PTHR37464:SF1">
    <property type="entry name" value="BLL2463 PROTEIN"/>
    <property type="match status" value="1"/>
</dbReference>
<dbReference type="PANTHER" id="PTHR37464">
    <property type="entry name" value="BLL2463 PROTEIN"/>
    <property type="match status" value="1"/>
</dbReference>
<feature type="transmembrane region" description="Helical" evidence="1">
    <location>
        <begin position="6"/>
        <end position="24"/>
    </location>
</feature>
<evidence type="ECO:0000313" key="3">
    <source>
        <dbReference type="EMBL" id="RBA27703.1"/>
    </source>
</evidence>
<dbReference type="EMBL" id="QLST01000014">
    <property type="protein sequence ID" value="RBA27703.1"/>
    <property type="molecule type" value="Genomic_DNA"/>
</dbReference>
<keyword evidence="1" id="KW-1133">Transmembrane helix</keyword>
<keyword evidence="1" id="KW-0472">Membrane</keyword>
<keyword evidence="4" id="KW-1185">Reference proteome</keyword>
<evidence type="ECO:0000313" key="4">
    <source>
        <dbReference type="Proteomes" id="UP000253319"/>
    </source>
</evidence>
<comment type="caution">
    <text evidence="3">The sequence shown here is derived from an EMBL/GenBank/DDBJ whole genome shotgun (WGS) entry which is preliminary data.</text>
</comment>
<dbReference type="InterPro" id="IPR024163">
    <property type="entry name" value="Aerotolerance_reg_N"/>
</dbReference>
<dbReference type="OrthoDB" id="9810200at2"/>
<protein>
    <recommendedName>
        <fullName evidence="2">Aerotolerance regulator N-terminal domain-containing protein</fullName>
    </recommendedName>
</protein>
<organism evidence="3 4">
    <name type="scientific">Flavobacterium tibetense</name>
    <dbReference type="NCBI Taxonomy" id="2233533"/>
    <lineage>
        <taxon>Bacteria</taxon>
        <taxon>Pseudomonadati</taxon>
        <taxon>Bacteroidota</taxon>
        <taxon>Flavobacteriia</taxon>
        <taxon>Flavobacteriales</taxon>
        <taxon>Flavobacteriaceae</taxon>
        <taxon>Flavobacterium</taxon>
    </lineage>
</organism>
<dbReference type="InterPro" id="IPR011933">
    <property type="entry name" value="Double_TM_dom"/>
</dbReference>
<proteinExistence type="predicted"/>
<dbReference type="RefSeq" id="WP_113989692.1">
    <property type="nucleotide sequence ID" value="NZ_QLST01000014.1"/>
</dbReference>
<dbReference type="InterPro" id="IPR036465">
    <property type="entry name" value="vWFA_dom_sf"/>
</dbReference>
<evidence type="ECO:0000259" key="2">
    <source>
        <dbReference type="Pfam" id="PF07584"/>
    </source>
</evidence>
<dbReference type="Proteomes" id="UP000253319">
    <property type="component" value="Unassembled WGS sequence"/>
</dbReference>
<dbReference type="NCBIfam" id="TIGR02226">
    <property type="entry name" value="two_anch"/>
    <property type="match status" value="1"/>
</dbReference>